<protein>
    <submittedName>
        <fullName evidence="3">Uncharacterized protein</fullName>
    </submittedName>
</protein>
<name>A0A914UWT2_9BILA</name>
<feature type="region of interest" description="Disordered" evidence="1">
    <location>
        <begin position="83"/>
        <end position="104"/>
    </location>
</feature>
<dbReference type="AlphaFoldDB" id="A0A914UWT2"/>
<accession>A0A914UWT2</accession>
<dbReference type="Proteomes" id="UP000887566">
    <property type="component" value="Unplaced"/>
</dbReference>
<evidence type="ECO:0000256" key="1">
    <source>
        <dbReference type="SAM" id="MobiDB-lite"/>
    </source>
</evidence>
<evidence type="ECO:0000313" key="3">
    <source>
        <dbReference type="WBParaSite" id="PSAMB.scaffold1276size33487.g12123.t1"/>
    </source>
</evidence>
<evidence type="ECO:0000313" key="2">
    <source>
        <dbReference type="Proteomes" id="UP000887566"/>
    </source>
</evidence>
<reference evidence="3" key="1">
    <citation type="submission" date="2022-11" db="UniProtKB">
        <authorList>
            <consortium name="WormBaseParasite"/>
        </authorList>
    </citation>
    <scope>IDENTIFICATION</scope>
</reference>
<proteinExistence type="predicted"/>
<keyword evidence="2" id="KW-1185">Reference proteome</keyword>
<organism evidence="2 3">
    <name type="scientific">Plectus sambesii</name>
    <dbReference type="NCBI Taxonomy" id="2011161"/>
    <lineage>
        <taxon>Eukaryota</taxon>
        <taxon>Metazoa</taxon>
        <taxon>Ecdysozoa</taxon>
        <taxon>Nematoda</taxon>
        <taxon>Chromadorea</taxon>
        <taxon>Plectida</taxon>
        <taxon>Plectina</taxon>
        <taxon>Plectoidea</taxon>
        <taxon>Plectidae</taxon>
        <taxon>Plectus</taxon>
    </lineage>
</organism>
<dbReference type="WBParaSite" id="PSAMB.scaffold1276size33487.g12123.t1">
    <property type="protein sequence ID" value="PSAMB.scaffold1276size33487.g12123.t1"/>
    <property type="gene ID" value="PSAMB.scaffold1276size33487.g12123"/>
</dbReference>
<sequence length="190" mass="20868">MIRARRVGVNALKQGRSYELPSTTAAIIGPLEKRANEQPVTAVARARTVAGRCRLAAPADGWVSEAADASEDVVSAAWIQSNSRDGAPSRVDRRGGWPRRTPVDGPLMKRTNSAQFWPIRGLAPRVSRTRAHQVDRPGSASADCASVSRDARHRTNLLLVRRFDSWRQSPLYRPAVHFDSLNSSAGNRHI</sequence>